<evidence type="ECO:0000256" key="1">
    <source>
        <dbReference type="SAM" id="MobiDB-lite"/>
    </source>
</evidence>
<evidence type="ECO:0000259" key="2">
    <source>
        <dbReference type="Pfam" id="PF23197"/>
    </source>
</evidence>
<feature type="compositionally biased region" description="Basic and acidic residues" evidence="1">
    <location>
        <begin position="250"/>
        <end position="260"/>
    </location>
</feature>
<dbReference type="AlphaFoldDB" id="A0A0M0JS15"/>
<dbReference type="InterPro" id="IPR056284">
    <property type="entry name" value="AIR9-like_A9"/>
</dbReference>
<gene>
    <name evidence="3" type="ORF">Ctob_006852</name>
</gene>
<feature type="compositionally biased region" description="Polar residues" evidence="1">
    <location>
        <begin position="225"/>
        <end position="243"/>
    </location>
</feature>
<sequence length="260" mass="27595">MPSTYGAFGAPRPAPRPAVIEPDMDDEDGVAYVSNLVISGTTVTGGTLTTSGEFVGTPTVHWFRVDSKGAKTEIDGAGTLSYSPTIDDVGCTLRCECTGPYGGDPVGVASAPIAMEPSIAADLQKLLAKKSAEKEYKVQDANQPRTLLIARDKIKLRKGSSSLWKHDYVKGLSVTLESYDETTFTLQLDPAGANNCTLSAENRNARDAIAFILRQLAPRGFENVSAGSSSRRSEDNGSVASSDISDEQDGEGKERNSLDP</sequence>
<dbReference type="Proteomes" id="UP000037460">
    <property type="component" value="Unassembled WGS sequence"/>
</dbReference>
<feature type="region of interest" description="Disordered" evidence="1">
    <location>
        <begin position="223"/>
        <end position="260"/>
    </location>
</feature>
<dbReference type="Pfam" id="PF23197">
    <property type="entry name" value="IG_AIR9"/>
    <property type="match status" value="1"/>
</dbReference>
<dbReference type="EMBL" id="JWZX01002480">
    <property type="protein sequence ID" value="KOO28988.1"/>
    <property type="molecule type" value="Genomic_DNA"/>
</dbReference>
<reference evidence="4" key="1">
    <citation type="journal article" date="2015" name="PLoS Genet.">
        <title>Genome Sequence and Transcriptome Analyses of Chrysochromulina tobin: Metabolic Tools for Enhanced Algal Fitness in the Prominent Order Prymnesiales (Haptophyceae).</title>
        <authorList>
            <person name="Hovde B.T."/>
            <person name="Deodato C.R."/>
            <person name="Hunsperger H.M."/>
            <person name="Ryken S.A."/>
            <person name="Yost W."/>
            <person name="Jha R.K."/>
            <person name="Patterson J."/>
            <person name="Monnat R.J. Jr."/>
            <person name="Barlow S.B."/>
            <person name="Starkenburg S.R."/>
            <person name="Cattolico R.A."/>
        </authorList>
    </citation>
    <scope>NUCLEOTIDE SEQUENCE</scope>
    <source>
        <strain evidence="4">CCMP291</strain>
    </source>
</reference>
<dbReference type="PANTHER" id="PTHR31149:SF11">
    <property type="entry name" value="187-KDA MICROTUBULE-ASSOCIATED PROTEIN AIR9"/>
    <property type="match status" value="1"/>
</dbReference>
<feature type="domain" description="AIR9-like A9" evidence="2">
    <location>
        <begin position="33"/>
        <end position="98"/>
    </location>
</feature>
<name>A0A0M0JS15_9EUKA</name>
<comment type="caution">
    <text evidence="3">The sequence shown here is derived from an EMBL/GenBank/DDBJ whole genome shotgun (WGS) entry which is preliminary data.</text>
</comment>
<organism evidence="3 4">
    <name type="scientific">Chrysochromulina tobinii</name>
    <dbReference type="NCBI Taxonomy" id="1460289"/>
    <lineage>
        <taxon>Eukaryota</taxon>
        <taxon>Haptista</taxon>
        <taxon>Haptophyta</taxon>
        <taxon>Prymnesiophyceae</taxon>
        <taxon>Prymnesiales</taxon>
        <taxon>Chrysochromulinaceae</taxon>
        <taxon>Chrysochromulina</taxon>
    </lineage>
</organism>
<protein>
    <recommendedName>
        <fullName evidence="2">AIR9-like A9 domain-containing protein</fullName>
    </recommendedName>
</protein>
<accession>A0A0M0JS15</accession>
<proteinExistence type="predicted"/>
<evidence type="ECO:0000313" key="4">
    <source>
        <dbReference type="Proteomes" id="UP000037460"/>
    </source>
</evidence>
<dbReference type="OrthoDB" id="1904536at2759"/>
<feature type="non-terminal residue" evidence="3">
    <location>
        <position position="260"/>
    </location>
</feature>
<dbReference type="PANTHER" id="PTHR31149">
    <property type="entry name" value="EXPRESSED PROTEIN"/>
    <property type="match status" value="1"/>
</dbReference>
<keyword evidence="4" id="KW-1185">Reference proteome</keyword>
<evidence type="ECO:0000313" key="3">
    <source>
        <dbReference type="EMBL" id="KOO28988.1"/>
    </source>
</evidence>
<dbReference type="Gene3D" id="2.60.40.2700">
    <property type="match status" value="1"/>
</dbReference>